<dbReference type="Proteomes" id="UP001628156">
    <property type="component" value="Unassembled WGS sequence"/>
</dbReference>
<keyword evidence="2" id="KW-1185">Reference proteome</keyword>
<accession>A0ABQ0DYY3</accession>
<sequence length="241" mass="29942">MKVEKCSNINYYWKRKEADRLIMEINNRWVWSGSRMVDLQDDMKRISMVMHLYLQNKIIGDKFDEIKEILKKINRLEDLVKGRKWYRIKCIMKLKEYNEERIKVKALERIKYLKYMMTMIKERIKFNKDERVRINTNKIMFDSNKKIRIKKKDPKNEIYPNNDITLEYWKLLYETQMRLNKDNWKIKQITSWNERYVNYDSVIITINELNFSIMKINNWKYSMTQYKINKRKDKDKICVIN</sequence>
<reference evidence="1 2" key="1">
    <citation type="journal article" date="2019" name="PLoS Negl. Trop. Dis.">
        <title>Whole genome sequencing of Entamoeba nuttalli reveals mammalian host-related molecular signatures and a novel octapeptide-repeat surface protein.</title>
        <authorList>
            <person name="Tanaka M."/>
            <person name="Makiuchi T."/>
            <person name="Komiyama T."/>
            <person name="Shiina T."/>
            <person name="Osaki K."/>
            <person name="Tachibana H."/>
        </authorList>
    </citation>
    <scope>NUCLEOTIDE SEQUENCE [LARGE SCALE GENOMIC DNA]</scope>
    <source>
        <strain evidence="1 2">P19-061405</strain>
    </source>
</reference>
<dbReference type="EMBL" id="BAAFRS010000365">
    <property type="protein sequence ID" value="GAB1227962.1"/>
    <property type="molecule type" value="Genomic_DNA"/>
</dbReference>
<gene>
    <name evidence="1" type="ORF">ENUP19_0365G0024</name>
</gene>
<organism evidence="1 2">
    <name type="scientific">Entamoeba nuttalli</name>
    <dbReference type="NCBI Taxonomy" id="412467"/>
    <lineage>
        <taxon>Eukaryota</taxon>
        <taxon>Amoebozoa</taxon>
        <taxon>Evosea</taxon>
        <taxon>Archamoebae</taxon>
        <taxon>Mastigamoebida</taxon>
        <taxon>Entamoebidae</taxon>
        <taxon>Entamoeba</taxon>
    </lineage>
</organism>
<name>A0ABQ0DYY3_9EUKA</name>
<protein>
    <submittedName>
        <fullName evidence="1">Uncharacterized protein</fullName>
    </submittedName>
</protein>
<proteinExistence type="predicted"/>
<evidence type="ECO:0000313" key="2">
    <source>
        <dbReference type="Proteomes" id="UP001628156"/>
    </source>
</evidence>
<comment type="caution">
    <text evidence="1">The sequence shown here is derived from an EMBL/GenBank/DDBJ whole genome shotgun (WGS) entry which is preliminary data.</text>
</comment>
<evidence type="ECO:0000313" key="1">
    <source>
        <dbReference type="EMBL" id="GAB1227962.1"/>
    </source>
</evidence>